<keyword evidence="2" id="KW-1185">Reference proteome</keyword>
<evidence type="ECO:0000313" key="1">
    <source>
        <dbReference type="EMBL" id="KXT07037.1"/>
    </source>
</evidence>
<reference evidence="1 2" key="1">
    <citation type="submission" date="2015-07" db="EMBL/GenBank/DDBJ databases">
        <title>Comparative genomics of the Sigatoka disease complex on banana suggests a link between parallel evolutionary changes in Pseudocercospora fijiensis and Pseudocercospora eumusae and increased virulence on the banana host.</title>
        <authorList>
            <person name="Chang T.-C."/>
            <person name="Salvucci A."/>
            <person name="Crous P.W."/>
            <person name="Stergiopoulos I."/>
        </authorList>
    </citation>
    <scope>NUCLEOTIDE SEQUENCE [LARGE SCALE GENOMIC DNA]</scope>
    <source>
        <strain evidence="1 2">CBS 114824</strain>
    </source>
</reference>
<name>A0A139HX74_9PEZI</name>
<protein>
    <submittedName>
        <fullName evidence="1">Uncharacterized protein</fullName>
    </submittedName>
</protein>
<dbReference type="AlphaFoldDB" id="A0A139HX74"/>
<sequence>MRYAEDTGVKRGDVNDIDSTPLLDSKIFSRINSAMNQKSAKPPTFNAAYATLSIDVEVLDGFTKLMFKAAYHEISLQPWQVTGVAYMKIMMLSPTRFAIMGHDRYTYSKIIPVVYQFHLQHDTADRGATPYHCEENRAMIALALP</sequence>
<dbReference type="EMBL" id="LFZN01000004">
    <property type="protein sequence ID" value="KXT07037.1"/>
    <property type="molecule type" value="Genomic_DNA"/>
</dbReference>
<accession>A0A139HX74</accession>
<proteinExistence type="predicted"/>
<comment type="caution">
    <text evidence="1">The sequence shown here is derived from an EMBL/GenBank/DDBJ whole genome shotgun (WGS) entry which is preliminary data.</text>
</comment>
<dbReference type="Proteomes" id="UP000070133">
    <property type="component" value="Unassembled WGS sequence"/>
</dbReference>
<gene>
    <name evidence="1" type="ORF">AC578_7163</name>
</gene>
<evidence type="ECO:0000313" key="2">
    <source>
        <dbReference type="Proteomes" id="UP000070133"/>
    </source>
</evidence>
<organism evidence="1 2">
    <name type="scientific">Pseudocercospora eumusae</name>
    <dbReference type="NCBI Taxonomy" id="321146"/>
    <lineage>
        <taxon>Eukaryota</taxon>
        <taxon>Fungi</taxon>
        <taxon>Dikarya</taxon>
        <taxon>Ascomycota</taxon>
        <taxon>Pezizomycotina</taxon>
        <taxon>Dothideomycetes</taxon>
        <taxon>Dothideomycetidae</taxon>
        <taxon>Mycosphaerellales</taxon>
        <taxon>Mycosphaerellaceae</taxon>
        <taxon>Pseudocercospora</taxon>
    </lineage>
</organism>